<dbReference type="Gene3D" id="1.10.287.130">
    <property type="match status" value="1"/>
</dbReference>
<accession>A0A8J8KA22</accession>
<dbReference type="RefSeq" id="WP_174701096.1">
    <property type="nucleotide sequence ID" value="NZ_JABURA010000001.1"/>
</dbReference>
<dbReference type="Pfam" id="PF00512">
    <property type="entry name" value="HisKA"/>
    <property type="match status" value="1"/>
</dbReference>
<evidence type="ECO:0000256" key="4">
    <source>
        <dbReference type="ARBA" id="ARBA00022679"/>
    </source>
</evidence>
<dbReference type="PANTHER" id="PTHR43304">
    <property type="entry name" value="PHYTOCHROME-LIKE PROTEIN CPH1"/>
    <property type="match status" value="1"/>
</dbReference>
<gene>
    <name evidence="7" type="ORF">HT576_01655</name>
</gene>
<dbReference type="InterPro" id="IPR005467">
    <property type="entry name" value="His_kinase_dom"/>
</dbReference>
<dbReference type="InterPro" id="IPR003661">
    <property type="entry name" value="HisK_dim/P_dom"/>
</dbReference>
<evidence type="ECO:0000256" key="3">
    <source>
        <dbReference type="ARBA" id="ARBA00022553"/>
    </source>
</evidence>
<dbReference type="EC" id="2.7.13.3" evidence="2"/>
<dbReference type="SMART" id="SM00387">
    <property type="entry name" value="HATPase_c"/>
    <property type="match status" value="1"/>
</dbReference>
<dbReference type="InterPro" id="IPR036097">
    <property type="entry name" value="HisK_dim/P_sf"/>
</dbReference>
<dbReference type="InterPro" id="IPR003594">
    <property type="entry name" value="HATPase_dom"/>
</dbReference>
<evidence type="ECO:0000259" key="6">
    <source>
        <dbReference type="PROSITE" id="PS50109"/>
    </source>
</evidence>
<dbReference type="InterPro" id="IPR052162">
    <property type="entry name" value="Sensor_kinase/Photoreceptor"/>
</dbReference>
<keyword evidence="4" id="KW-0808">Transferase</keyword>
<protein>
    <recommendedName>
        <fullName evidence="2">histidine kinase</fullName>
        <ecNumber evidence="2">2.7.13.3</ecNumber>
    </recommendedName>
</protein>
<dbReference type="EMBL" id="JABURA010000001">
    <property type="protein sequence ID" value="NUB89740.1"/>
    <property type="molecule type" value="Genomic_DNA"/>
</dbReference>
<name>A0A8J8KA22_9EURY</name>
<dbReference type="PANTHER" id="PTHR43304:SF1">
    <property type="entry name" value="PAC DOMAIN-CONTAINING PROTEIN"/>
    <property type="match status" value="1"/>
</dbReference>
<organism evidence="7 8">
    <name type="scientific">Haloterrigena gelatinilytica</name>
    <dbReference type="NCBI Taxonomy" id="2741724"/>
    <lineage>
        <taxon>Archaea</taxon>
        <taxon>Methanobacteriati</taxon>
        <taxon>Methanobacteriota</taxon>
        <taxon>Stenosarchaea group</taxon>
        <taxon>Halobacteria</taxon>
        <taxon>Halobacteriales</taxon>
        <taxon>Natrialbaceae</taxon>
        <taxon>Haloterrigena</taxon>
    </lineage>
</organism>
<sequence>MKSSESTIQLLIGERGNRAAVRELLGDQYEVITDRSVSDADLYPVDDRTFPEYHAALRERVEATDPVFCPVVLIRRRDSTVRISLPDPETRDSPLLVDDVVDAPIDPDPLFRRINTLLVRRNQSMELRRYITRLEESNRSLEQFAYAASHDLQEPLRMVSSYLKLIEARYGDDLDGDADEFLEFAIGGADRMRSMIDALLEYSRVDSEGNPLEPTDLDAVLEEALADLQVKIDERDARITAETLPRVSGDPDQLRQVFQNLLSNAIEFSGDEPPRIHIRAERDGTEWRVAVEDDGIGIEPADQERIFDVFQRLHSHEEYEGTGIGLALCQRIVDRHDGRIWVESEPDAGATFTFTLPAADTDC</sequence>
<dbReference type="PROSITE" id="PS50109">
    <property type="entry name" value="HIS_KIN"/>
    <property type="match status" value="1"/>
</dbReference>
<evidence type="ECO:0000256" key="1">
    <source>
        <dbReference type="ARBA" id="ARBA00000085"/>
    </source>
</evidence>
<dbReference type="AlphaFoldDB" id="A0A8J8KA22"/>
<feature type="domain" description="Histidine kinase" evidence="6">
    <location>
        <begin position="147"/>
        <end position="360"/>
    </location>
</feature>
<dbReference type="InterPro" id="IPR036890">
    <property type="entry name" value="HATPase_C_sf"/>
</dbReference>
<dbReference type="SUPFAM" id="SSF55874">
    <property type="entry name" value="ATPase domain of HSP90 chaperone/DNA topoisomerase II/histidine kinase"/>
    <property type="match status" value="1"/>
</dbReference>
<comment type="catalytic activity">
    <reaction evidence="1">
        <text>ATP + protein L-histidine = ADP + protein N-phospho-L-histidine.</text>
        <dbReference type="EC" id="2.7.13.3"/>
    </reaction>
</comment>
<dbReference type="Proteomes" id="UP000728647">
    <property type="component" value="Unassembled WGS sequence"/>
</dbReference>
<dbReference type="PRINTS" id="PR00344">
    <property type="entry name" value="BCTRLSENSOR"/>
</dbReference>
<evidence type="ECO:0000256" key="5">
    <source>
        <dbReference type="ARBA" id="ARBA00022777"/>
    </source>
</evidence>
<dbReference type="InterPro" id="IPR004358">
    <property type="entry name" value="Sig_transdc_His_kin-like_C"/>
</dbReference>
<keyword evidence="5" id="KW-0418">Kinase</keyword>
<dbReference type="FunFam" id="3.30.565.10:FF:000006">
    <property type="entry name" value="Sensor histidine kinase WalK"/>
    <property type="match status" value="1"/>
</dbReference>
<dbReference type="SMART" id="SM00388">
    <property type="entry name" value="HisKA"/>
    <property type="match status" value="1"/>
</dbReference>
<evidence type="ECO:0000256" key="2">
    <source>
        <dbReference type="ARBA" id="ARBA00012438"/>
    </source>
</evidence>
<dbReference type="Gene3D" id="3.30.565.10">
    <property type="entry name" value="Histidine kinase-like ATPase, C-terminal domain"/>
    <property type="match status" value="1"/>
</dbReference>
<dbReference type="Pfam" id="PF02518">
    <property type="entry name" value="HATPase_c"/>
    <property type="match status" value="1"/>
</dbReference>
<evidence type="ECO:0000313" key="7">
    <source>
        <dbReference type="EMBL" id="NUB89740.1"/>
    </source>
</evidence>
<comment type="caution">
    <text evidence="7">The sequence shown here is derived from an EMBL/GenBank/DDBJ whole genome shotgun (WGS) entry which is preliminary data.</text>
</comment>
<keyword evidence="3" id="KW-0597">Phosphoprotein</keyword>
<evidence type="ECO:0000313" key="8">
    <source>
        <dbReference type="Proteomes" id="UP000728647"/>
    </source>
</evidence>
<dbReference type="SUPFAM" id="SSF47384">
    <property type="entry name" value="Homodimeric domain of signal transducing histidine kinase"/>
    <property type="match status" value="1"/>
</dbReference>
<proteinExistence type="predicted"/>
<dbReference type="OrthoDB" id="106630at2157"/>
<dbReference type="CDD" id="cd00082">
    <property type="entry name" value="HisKA"/>
    <property type="match status" value="1"/>
</dbReference>
<dbReference type="GO" id="GO:0000155">
    <property type="term" value="F:phosphorelay sensor kinase activity"/>
    <property type="evidence" value="ECO:0007669"/>
    <property type="project" value="InterPro"/>
</dbReference>
<reference evidence="7" key="1">
    <citation type="submission" date="2020-06" db="EMBL/GenBank/DDBJ databases">
        <title>Haloterrigena sp. nov., an extremely halophilic archaeon isolated from a saline sediment.</title>
        <authorList>
            <person name="Liu B.-B."/>
        </authorList>
    </citation>
    <scope>NUCLEOTIDE SEQUENCE</scope>
    <source>
        <strain evidence="7">SYSU A121-1</strain>
    </source>
</reference>